<dbReference type="OrthoDB" id="166451at2759"/>
<evidence type="ECO:0008006" key="4">
    <source>
        <dbReference type="Google" id="ProtNLM"/>
    </source>
</evidence>
<protein>
    <recommendedName>
        <fullName evidence="4">DDE Tnp4 domain-containing protein</fullName>
    </recommendedName>
</protein>
<evidence type="ECO:0000313" key="3">
    <source>
        <dbReference type="Proteomes" id="UP000198211"/>
    </source>
</evidence>
<keyword evidence="3" id="KW-1185">Reference proteome</keyword>
<comment type="caution">
    <text evidence="2">The sequence shown here is derived from an EMBL/GenBank/DDBJ whole genome shotgun (WGS) entry which is preliminary data.</text>
</comment>
<name>A0A225WVI8_9STRA</name>
<proteinExistence type="predicted"/>
<dbReference type="AlphaFoldDB" id="A0A225WVI8"/>
<dbReference type="EMBL" id="NBNE01000196">
    <property type="protein sequence ID" value="OWZ21704.1"/>
    <property type="molecule type" value="Genomic_DNA"/>
</dbReference>
<reference evidence="3" key="1">
    <citation type="submission" date="2017-03" db="EMBL/GenBank/DDBJ databases">
        <title>Phytopthora megakarya and P. palmivora, two closely related causual agents of cacao black pod achieved similar genome size and gene model numbers by different mechanisms.</title>
        <authorList>
            <person name="Ali S."/>
            <person name="Shao J."/>
            <person name="Larry D.J."/>
            <person name="Kronmiller B."/>
            <person name="Shen D."/>
            <person name="Strem M.D."/>
            <person name="Melnick R.L."/>
            <person name="Guiltinan M.J."/>
            <person name="Tyler B.M."/>
            <person name="Meinhardt L.W."/>
            <person name="Bailey B.A."/>
        </authorList>
    </citation>
    <scope>NUCLEOTIDE SEQUENCE [LARGE SCALE GENOMIC DNA]</scope>
    <source>
        <strain evidence="3">zdho120</strain>
    </source>
</reference>
<accession>A0A225WVI8</accession>
<gene>
    <name evidence="2" type="ORF">PHMEG_0003695</name>
</gene>
<sequence>MASTAAQVLNRLTTQWDEETANLSSSHENFGDAARHVEDESSDSEPPTLAQVVASGGDDTLKGMTNFSSHFDTWHKHAIDFNMGVSTLEKMVHRAIQTIELVLYSQLVERVKMNKQIQKGNAFSNYPHALYATDVKFQPAYRPMGRFTERKVYFSAKHKLYGFKIECSVAPPGVAVDVSDHAPGSRSDLTMMLDRLSIHRQMLMKEDDSVPGGEPSFDSVARLCTALTNYHVGLMPLRARDTEHYDMVLSKYQAMGERIRTQRARAQRHYRMRQQVRSRPAPYNARVPASHFFVIVRFIVLLSPFQEMNSNHHSSLAITSRLVPLPSFSSLHSLCVSGFLGRPYLLPPCNVACYPRINAHVDGMRVSACFPFHHRTSPPVHRVVSKPIRHFVVRPVVVRPTCHPADVC</sequence>
<organism evidence="2 3">
    <name type="scientific">Phytophthora megakarya</name>
    <dbReference type="NCBI Taxonomy" id="4795"/>
    <lineage>
        <taxon>Eukaryota</taxon>
        <taxon>Sar</taxon>
        <taxon>Stramenopiles</taxon>
        <taxon>Oomycota</taxon>
        <taxon>Peronosporomycetes</taxon>
        <taxon>Peronosporales</taxon>
        <taxon>Peronosporaceae</taxon>
        <taxon>Phytophthora</taxon>
    </lineage>
</organism>
<feature type="compositionally biased region" description="Basic and acidic residues" evidence="1">
    <location>
        <begin position="29"/>
        <end position="39"/>
    </location>
</feature>
<evidence type="ECO:0000313" key="2">
    <source>
        <dbReference type="EMBL" id="OWZ21704.1"/>
    </source>
</evidence>
<feature type="region of interest" description="Disordered" evidence="1">
    <location>
        <begin position="20"/>
        <end position="47"/>
    </location>
</feature>
<dbReference type="Proteomes" id="UP000198211">
    <property type="component" value="Unassembled WGS sequence"/>
</dbReference>
<evidence type="ECO:0000256" key="1">
    <source>
        <dbReference type="SAM" id="MobiDB-lite"/>
    </source>
</evidence>